<evidence type="ECO:0000313" key="2">
    <source>
        <dbReference type="EMBL" id="GKT30833.1"/>
    </source>
</evidence>
<comment type="caution">
    <text evidence="2">The sequence shown here is derived from an EMBL/GenBank/DDBJ whole genome shotgun (WGS) entry which is preliminary data.</text>
</comment>
<gene>
    <name evidence="2" type="ORF">ADUPG1_001719</name>
</gene>
<keyword evidence="3" id="KW-1185">Reference proteome</keyword>
<dbReference type="EMBL" id="BQXS01001601">
    <property type="protein sequence ID" value="GKT30833.1"/>
    <property type="molecule type" value="Genomic_DNA"/>
</dbReference>
<evidence type="ECO:0000256" key="1">
    <source>
        <dbReference type="SAM" id="MobiDB-lite"/>
    </source>
</evidence>
<proteinExistence type="predicted"/>
<protein>
    <submittedName>
        <fullName evidence="2">Uncharacterized protein</fullName>
    </submittedName>
</protein>
<feature type="non-terminal residue" evidence="2">
    <location>
        <position position="1"/>
    </location>
</feature>
<accession>A0ABQ5KE55</accession>
<organism evidence="2 3">
    <name type="scientific">Aduncisulcus paluster</name>
    <dbReference type="NCBI Taxonomy" id="2918883"/>
    <lineage>
        <taxon>Eukaryota</taxon>
        <taxon>Metamonada</taxon>
        <taxon>Carpediemonas-like organisms</taxon>
        <taxon>Aduncisulcus</taxon>
    </lineage>
</organism>
<feature type="region of interest" description="Disordered" evidence="1">
    <location>
        <begin position="51"/>
        <end position="87"/>
    </location>
</feature>
<feature type="compositionally biased region" description="Basic and acidic residues" evidence="1">
    <location>
        <begin position="71"/>
        <end position="87"/>
    </location>
</feature>
<name>A0ABQ5KE55_9EUKA</name>
<sequence length="87" mass="9690">TLTEGSEDTLVTSISNIELGNLSTTPNIMKISGYYSHLSTPFEVPLIGKRRRGRTRISATSKTSKRIAAQHYEENHKKASKKQQGDK</sequence>
<dbReference type="Proteomes" id="UP001057375">
    <property type="component" value="Unassembled WGS sequence"/>
</dbReference>
<evidence type="ECO:0000313" key="3">
    <source>
        <dbReference type="Proteomes" id="UP001057375"/>
    </source>
</evidence>
<reference evidence="2" key="1">
    <citation type="submission" date="2022-03" db="EMBL/GenBank/DDBJ databases">
        <title>Draft genome sequence of Aduncisulcus paluster, a free-living microaerophilic Fornicata.</title>
        <authorList>
            <person name="Yuyama I."/>
            <person name="Kume K."/>
            <person name="Tamura T."/>
            <person name="Inagaki Y."/>
            <person name="Hashimoto T."/>
        </authorList>
    </citation>
    <scope>NUCLEOTIDE SEQUENCE</scope>
    <source>
        <strain evidence="2">NY0171</strain>
    </source>
</reference>